<dbReference type="Pfam" id="PF00291">
    <property type="entry name" value="PALP"/>
    <property type="match status" value="1"/>
</dbReference>
<feature type="domain" description="Tryptophan synthase beta chain-like PALP" evidence="11">
    <location>
        <begin position="244"/>
        <end position="520"/>
    </location>
</feature>
<evidence type="ECO:0000256" key="8">
    <source>
        <dbReference type="ARBA" id="ARBA00023192"/>
    </source>
</evidence>
<organism evidence="12 13">
    <name type="scientific">Rhododendron simsii</name>
    <name type="common">Sims's rhododendron</name>
    <dbReference type="NCBI Taxonomy" id="118357"/>
    <lineage>
        <taxon>Eukaryota</taxon>
        <taxon>Viridiplantae</taxon>
        <taxon>Streptophyta</taxon>
        <taxon>Embryophyta</taxon>
        <taxon>Tracheophyta</taxon>
        <taxon>Spermatophyta</taxon>
        <taxon>Magnoliopsida</taxon>
        <taxon>eudicotyledons</taxon>
        <taxon>Gunneridae</taxon>
        <taxon>Pentapetalae</taxon>
        <taxon>asterids</taxon>
        <taxon>Ericales</taxon>
        <taxon>Ericaceae</taxon>
        <taxon>Ericoideae</taxon>
        <taxon>Rhodoreae</taxon>
        <taxon>Rhododendron</taxon>
    </lineage>
</organism>
<dbReference type="GO" id="GO:0050017">
    <property type="term" value="F:L-3-cyanoalanine synthase activity"/>
    <property type="evidence" value="ECO:0007669"/>
    <property type="project" value="UniProtKB-EC"/>
</dbReference>
<evidence type="ECO:0000259" key="11">
    <source>
        <dbReference type="Pfam" id="PF00291"/>
    </source>
</evidence>
<evidence type="ECO:0000256" key="9">
    <source>
        <dbReference type="ARBA" id="ARBA00050896"/>
    </source>
</evidence>
<evidence type="ECO:0000256" key="10">
    <source>
        <dbReference type="SAM" id="MobiDB-lite"/>
    </source>
</evidence>
<dbReference type="EMBL" id="WJXA01000009">
    <property type="protein sequence ID" value="KAF7131506.1"/>
    <property type="molecule type" value="Genomic_DNA"/>
</dbReference>
<dbReference type="PANTHER" id="PTHR10314">
    <property type="entry name" value="CYSTATHIONINE BETA-SYNTHASE"/>
    <property type="match status" value="1"/>
</dbReference>
<dbReference type="OrthoDB" id="10259545at2759"/>
<keyword evidence="5" id="KW-0028">Amino-acid biosynthesis</keyword>
<evidence type="ECO:0000256" key="6">
    <source>
        <dbReference type="ARBA" id="ARBA00022679"/>
    </source>
</evidence>
<comment type="caution">
    <text evidence="12">The sequence shown here is derived from an EMBL/GenBank/DDBJ whole genome shotgun (WGS) entry which is preliminary data.</text>
</comment>
<dbReference type="GO" id="GO:0019499">
    <property type="term" value="P:cyanide metabolic process"/>
    <property type="evidence" value="ECO:0007669"/>
    <property type="project" value="UniProtKB-ARBA"/>
</dbReference>
<keyword evidence="8" id="KW-0198">Cysteine biosynthesis</keyword>
<keyword evidence="13" id="KW-1185">Reference proteome</keyword>
<evidence type="ECO:0000313" key="13">
    <source>
        <dbReference type="Proteomes" id="UP000626092"/>
    </source>
</evidence>
<comment type="cofactor">
    <cofactor evidence="1">
        <name>pyridoxal 5'-phosphate</name>
        <dbReference type="ChEBI" id="CHEBI:597326"/>
    </cofactor>
</comment>
<reference evidence="12" key="1">
    <citation type="submission" date="2019-11" db="EMBL/GenBank/DDBJ databases">
        <authorList>
            <person name="Liu Y."/>
            <person name="Hou J."/>
            <person name="Li T.-Q."/>
            <person name="Guan C.-H."/>
            <person name="Wu X."/>
            <person name="Wu H.-Z."/>
            <person name="Ling F."/>
            <person name="Zhang R."/>
            <person name="Shi X.-G."/>
            <person name="Ren J.-P."/>
            <person name="Chen E.-F."/>
            <person name="Sun J.-M."/>
        </authorList>
    </citation>
    <scope>NUCLEOTIDE SEQUENCE</scope>
    <source>
        <strain evidence="12">Adult_tree_wgs_1</strain>
        <tissue evidence="12">Leaves</tissue>
    </source>
</reference>
<name>A0A834LEM1_RHOSS</name>
<dbReference type="Proteomes" id="UP000626092">
    <property type="component" value="Unassembled WGS sequence"/>
</dbReference>
<feature type="region of interest" description="Disordered" evidence="10">
    <location>
        <begin position="1"/>
        <end position="26"/>
    </location>
</feature>
<dbReference type="GO" id="GO:0004124">
    <property type="term" value="F:cysteine synthase activity"/>
    <property type="evidence" value="ECO:0007669"/>
    <property type="project" value="UniProtKB-ARBA"/>
</dbReference>
<keyword evidence="7" id="KW-0663">Pyridoxal phosphate</keyword>
<dbReference type="InterPro" id="IPR036052">
    <property type="entry name" value="TrpB-like_PALP_sf"/>
</dbReference>
<evidence type="ECO:0000256" key="7">
    <source>
        <dbReference type="ARBA" id="ARBA00022898"/>
    </source>
</evidence>
<protein>
    <recommendedName>
        <fullName evidence="4">L-3-cyanoalanine synthase</fullName>
        <ecNumber evidence="4">4.4.1.9</ecNumber>
    </recommendedName>
</protein>
<evidence type="ECO:0000256" key="3">
    <source>
        <dbReference type="ARBA" id="ARBA00011738"/>
    </source>
</evidence>
<comment type="catalytic activity">
    <reaction evidence="9">
        <text>hydrogen cyanide + L-cysteine = 3-cyano-L-alanine + hydrogen sulfide + H(+)</text>
        <dbReference type="Rhea" id="RHEA:17821"/>
        <dbReference type="ChEBI" id="CHEBI:15378"/>
        <dbReference type="ChEBI" id="CHEBI:18407"/>
        <dbReference type="ChEBI" id="CHEBI:29919"/>
        <dbReference type="ChEBI" id="CHEBI:35235"/>
        <dbReference type="ChEBI" id="CHEBI:77860"/>
        <dbReference type="EC" id="4.4.1.9"/>
    </reaction>
</comment>
<dbReference type="FunFam" id="3.40.50.1100:FF:000002">
    <property type="entry name" value="Cysteine synthase"/>
    <property type="match status" value="1"/>
</dbReference>
<sequence length="547" mass="59626">MASHSVMNKPLTPLSNPNSRPPFLSNNTSTSFRFTSQSLKKSVKVSSFRPIVCKAVSLDNQTEIQALNIAEDVSQLIGRTPMVFLNKIVKGSLANIAAKLEIMEPCCSVKDRPRTCPDTWRLLSLAPPWATYGLDLRTCLHPSLKNVLLCQGLQAICHLDATKILELELVGARQSPFLRVVLHDCHRAFCSRTPLYSHEPRSPLSVGDMPTNYKSTTLRYMITEGNMILDKYVSPFVDKAIGYSMITEAEKEGLITPGKSILVEPTSGNTGIGLAFIAASKGYKLILTMPASMSLERRVLMKAFGAELVLTDSATGMKGAVQKAEEILNSTPNAYMLQQFDNPANPKDDRIDILLLAKELKLDLIFFQLLKRVGIRFDVEVHYETTGPEIWEDTKGKVDFFVAGIGTGGTISGVGRFLKEKNPSIKVIGVEPLESNILSGGKPGPHKIQGIGAGFIPRNLDQDVVDEVIQISSDEAIENAKQLALQEGLLVGISSGAAAAAALKVGKRPENAGKLIAVVFPSFGERYLSSVLFQSIREECEKMQPGP</sequence>
<gene>
    <name evidence="12" type="ORF">RHSIM_Rhsim09G0008400</name>
</gene>
<dbReference type="InterPro" id="IPR050214">
    <property type="entry name" value="Cys_Synth/Cystath_Beta-Synth"/>
</dbReference>
<dbReference type="CDD" id="cd01561">
    <property type="entry name" value="CBS_like"/>
    <property type="match status" value="1"/>
</dbReference>
<dbReference type="FunFam" id="3.40.50.1100:FF:000006">
    <property type="entry name" value="Cysteine synthase"/>
    <property type="match status" value="1"/>
</dbReference>
<evidence type="ECO:0000256" key="5">
    <source>
        <dbReference type="ARBA" id="ARBA00022605"/>
    </source>
</evidence>
<dbReference type="AlphaFoldDB" id="A0A834LEM1"/>
<comment type="similarity">
    <text evidence="2">Belongs to the cysteine synthase/cystathionine beta-synthase family.</text>
</comment>
<evidence type="ECO:0000313" key="12">
    <source>
        <dbReference type="EMBL" id="KAF7131506.1"/>
    </source>
</evidence>
<dbReference type="SUPFAM" id="SSF53686">
    <property type="entry name" value="Tryptophan synthase beta subunit-like PLP-dependent enzymes"/>
    <property type="match status" value="2"/>
</dbReference>
<evidence type="ECO:0000256" key="1">
    <source>
        <dbReference type="ARBA" id="ARBA00001933"/>
    </source>
</evidence>
<proteinExistence type="inferred from homology"/>
<evidence type="ECO:0000256" key="2">
    <source>
        <dbReference type="ARBA" id="ARBA00007103"/>
    </source>
</evidence>
<evidence type="ECO:0000256" key="4">
    <source>
        <dbReference type="ARBA" id="ARBA00012077"/>
    </source>
</evidence>
<dbReference type="InterPro" id="IPR001926">
    <property type="entry name" value="TrpB-like_PALP"/>
</dbReference>
<dbReference type="Gene3D" id="3.40.50.1100">
    <property type="match status" value="3"/>
</dbReference>
<keyword evidence="6" id="KW-0808">Transferase</keyword>
<accession>A0A834LEM1</accession>
<comment type="subunit">
    <text evidence="3">Homodimer.</text>
</comment>
<dbReference type="EC" id="4.4.1.9" evidence="4"/>